<name>A0A645ANS6_9ZZZZ</name>
<dbReference type="InterPro" id="IPR036388">
    <property type="entry name" value="WH-like_DNA-bd_sf"/>
</dbReference>
<feature type="domain" description="HTH deoR-type" evidence="3">
    <location>
        <begin position="5"/>
        <end position="60"/>
    </location>
</feature>
<dbReference type="Pfam" id="PF08279">
    <property type="entry name" value="HTH_11"/>
    <property type="match status" value="1"/>
</dbReference>
<organism evidence="4">
    <name type="scientific">bioreactor metagenome</name>
    <dbReference type="NCBI Taxonomy" id="1076179"/>
    <lineage>
        <taxon>unclassified sequences</taxon>
        <taxon>metagenomes</taxon>
        <taxon>ecological metagenomes</taxon>
    </lineage>
</organism>
<keyword evidence="1" id="KW-0805">Transcription regulation</keyword>
<accession>A0A645ANS6</accession>
<evidence type="ECO:0000256" key="2">
    <source>
        <dbReference type="ARBA" id="ARBA00023163"/>
    </source>
</evidence>
<dbReference type="PROSITE" id="PS52050">
    <property type="entry name" value="WYL"/>
    <property type="match status" value="1"/>
</dbReference>
<dbReference type="Gene3D" id="1.10.10.10">
    <property type="entry name" value="Winged helix-like DNA-binding domain superfamily/Winged helix DNA-binding domain"/>
    <property type="match status" value="1"/>
</dbReference>
<evidence type="ECO:0000259" key="3">
    <source>
        <dbReference type="PROSITE" id="PS51000"/>
    </source>
</evidence>
<comment type="caution">
    <text evidence="4">The sequence shown here is derived from an EMBL/GenBank/DDBJ whole genome shotgun (WGS) entry which is preliminary data.</text>
</comment>
<dbReference type="InterPro" id="IPR051534">
    <property type="entry name" value="CBASS_pafABC_assoc_protein"/>
</dbReference>
<sequence>MDQPKIERMLRLLKLLTANNRYTISDLANRLQTSDRTIYRYIDSFREAGFVIKKQGDITRIDKSSPYFKDISQLVHFTEEEAYILKSAIENIDENNLLKQNLKRKLYSVYNYKILAETVVKGKNAENVNHLIDAMENEQQVVLENYSSANSKNVRNRIVEPFGFTTNYIQIWAYEPSSSENKLFKLSRIENVKISNTVWQNKDKHKKGHMDLFRISSFKQYPVKLKMGLRAATLLIEEYPLSERELIRITDNEWILQTNVCSFEGVGRFVTGLLEDIQIIDSPEFECFIRNKLKKYNI</sequence>
<reference evidence="4" key="1">
    <citation type="submission" date="2019-08" db="EMBL/GenBank/DDBJ databases">
        <authorList>
            <person name="Kucharzyk K."/>
            <person name="Murdoch R.W."/>
            <person name="Higgins S."/>
            <person name="Loffler F."/>
        </authorList>
    </citation>
    <scope>NUCLEOTIDE SEQUENCE</scope>
</reference>
<dbReference type="GO" id="GO:0003700">
    <property type="term" value="F:DNA-binding transcription factor activity"/>
    <property type="evidence" value="ECO:0007669"/>
    <property type="project" value="InterPro"/>
</dbReference>
<dbReference type="PANTHER" id="PTHR34580:SF1">
    <property type="entry name" value="PROTEIN PAFC"/>
    <property type="match status" value="1"/>
</dbReference>
<dbReference type="InterPro" id="IPR036390">
    <property type="entry name" value="WH_DNA-bd_sf"/>
</dbReference>
<dbReference type="InterPro" id="IPR013196">
    <property type="entry name" value="HTH_11"/>
</dbReference>
<dbReference type="SUPFAM" id="SSF46785">
    <property type="entry name" value="Winged helix' DNA-binding domain"/>
    <property type="match status" value="1"/>
</dbReference>
<dbReference type="AlphaFoldDB" id="A0A645ANS6"/>
<dbReference type="PANTHER" id="PTHR34580">
    <property type="match status" value="1"/>
</dbReference>
<gene>
    <name evidence="4" type="ORF">SDC9_101344</name>
</gene>
<keyword evidence="2" id="KW-0804">Transcription</keyword>
<dbReference type="EMBL" id="VSSQ01014864">
    <property type="protein sequence ID" value="MPM54566.1"/>
    <property type="molecule type" value="Genomic_DNA"/>
</dbReference>
<evidence type="ECO:0000313" key="4">
    <source>
        <dbReference type="EMBL" id="MPM54566.1"/>
    </source>
</evidence>
<dbReference type="InterPro" id="IPR001034">
    <property type="entry name" value="DeoR_HTH"/>
</dbReference>
<proteinExistence type="predicted"/>
<protein>
    <recommendedName>
        <fullName evidence="3">HTH deoR-type domain-containing protein</fullName>
    </recommendedName>
</protein>
<evidence type="ECO:0000256" key="1">
    <source>
        <dbReference type="ARBA" id="ARBA00023015"/>
    </source>
</evidence>
<dbReference type="PROSITE" id="PS51000">
    <property type="entry name" value="HTH_DEOR_2"/>
    <property type="match status" value="1"/>
</dbReference>